<comment type="similarity">
    <text evidence="2">Belongs to the SAM50/omp85 family.</text>
</comment>
<keyword evidence="3" id="KW-1134">Transmembrane beta strand</keyword>
<keyword evidence="6" id="KW-0472">Membrane</keyword>
<evidence type="ECO:0000313" key="11">
    <source>
        <dbReference type="Proteomes" id="UP000827721"/>
    </source>
</evidence>
<reference evidence="10 11" key="1">
    <citation type="submission" date="2021-02" db="EMBL/GenBank/DDBJ databases">
        <title>Plant Genome Project.</title>
        <authorList>
            <person name="Zhang R.-G."/>
        </authorList>
    </citation>
    <scope>NUCLEOTIDE SEQUENCE [LARGE SCALE GENOMIC DNA]</scope>
    <source>
        <tissue evidence="10">Leaves</tissue>
    </source>
</reference>
<dbReference type="PANTHER" id="PTHR12815">
    <property type="entry name" value="SORTING AND ASSEMBLY MACHINERY SAMM50 PROTEIN FAMILY MEMBER"/>
    <property type="match status" value="1"/>
</dbReference>
<evidence type="ECO:0000256" key="4">
    <source>
        <dbReference type="ARBA" id="ARBA00022692"/>
    </source>
</evidence>
<evidence type="ECO:0000256" key="3">
    <source>
        <dbReference type="ARBA" id="ARBA00022452"/>
    </source>
</evidence>
<dbReference type="InterPro" id="IPR000184">
    <property type="entry name" value="Bac_surfAg_D15"/>
</dbReference>
<feature type="domain" description="Bacterial surface antigen (D15)" evidence="9">
    <location>
        <begin position="236"/>
        <end position="579"/>
    </location>
</feature>
<evidence type="ECO:0000256" key="6">
    <source>
        <dbReference type="ARBA" id="ARBA00023136"/>
    </source>
</evidence>
<feature type="compositionally biased region" description="Acidic residues" evidence="8">
    <location>
        <begin position="14"/>
        <end position="44"/>
    </location>
</feature>
<keyword evidence="5" id="KW-0934">Plastid</keyword>
<protein>
    <recommendedName>
        <fullName evidence="9">Bacterial surface antigen (D15) domain-containing protein</fullName>
    </recommendedName>
</protein>
<comment type="subcellular location">
    <subcellularLocation>
        <location evidence="1">Mitochondrion outer membrane</location>
        <topology evidence="1">Multi-pass membrane protein</topology>
    </subcellularLocation>
    <subcellularLocation>
        <location evidence="7">Plastid</location>
        <location evidence="7">Chloroplast outer membrane</location>
    </subcellularLocation>
</comment>
<accession>A0ABQ8H4W1</accession>
<sequence>MGNPEEKPDPIISDNEEDEEEEDDEEDLEEEEEEDDDLEDDSDDGVPPKVRGSRDNEVRASKAKVENLFRRMRTVSVPLRVHDVIVKGNTKTKEHLIEAQLEAIRNASSMQEIIQAATVANYRLRELECFDSVNITLDAGPPELPGTTNVIVEVVEITSPLTGQIGTYTKGEFGSGFWDLLDTRRTNWCLCFVAEKLGGNEEENCAIRYEADNVLEKSGGNVAKSSTVEGSLKYKNFFGYGDIWDGSLAYGFDRSAEVSAGVYLPRFKGLVTPVTARVSLLFQDLLKFSSYKEQSLGFSLGLFSTKHHDLAYNLAWRTLTDPSQMSSMSVRRQLGHNLLSSLKYTLKFDKRNSTVRPTQGYAFVSTTQVSGLAPDSRSLRFLRQEFDLRFAVPFAFDHAALNLGVSSGVLVPLGRGFLSMSSYLPERFFLGGNLSPVCTLGGPLALWGFKTRGLGPTESRRQMRGNSNDENADPTGVDFLGGDLAVSAFADLSFDFPLRWFREKRIHGHLFACAGNIAKLTENEYRNLSLPKFLESFRSSVGAGIVFPTNLFRLEVNYCYVLKKFDHDHGKSGIQISISAPS</sequence>
<organism evidence="10 11">
    <name type="scientific">Xanthoceras sorbifolium</name>
    <dbReference type="NCBI Taxonomy" id="99658"/>
    <lineage>
        <taxon>Eukaryota</taxon>
        <taxon>Viridiplantae</taxon>
        <taxon>Streptophyta</taxon>
        <taxon>Embryophyta</taxon>
        <taxon>Tracheophyta</taxon>
        <taxon>Spermatophyta</taxon>
        <taxon>Magnoliopsida</taxon>
        <taxon>eudicotyledons</taxon>
        <taxon>Gunneridae</taxon>
        <taxon>Pentapetalae</taxon>
        <taxon>rosids</taxon>
        <taxon>malvids</taxon>
        <taxon>Sapindales</taxon>
        <taxon>Sapindaceae</taxon>
        <taxon>Xanthoceroideae</taxon>
        <taxon>Xanthoceras</taxon>
    </lineage>
</organism>
<evidence type="ECO:0000256" key="8">
    <source>
        <dbReference type="SAM" id="MobiDB-lite"/>
    </source>
</evidence>
<dbReference type="Pfam" id="PF01103">
    <property type="entry name" value="Omp85"/>
    <property type="match status" value="1"/>
</dbReference>
<keyword evidence="4" id="KW-0812">Transmembrane</keyword>
<dbReference type="PANTHER" id="PTHR12815:SF18">
    <property type="entry name" value="SORTING AND ASSEMBLY MACHINERY COMPONENT 50 HOMOLOG"/>
    <property type="match status" value="1"/>
</dbReference>
<dbReference type="Gene3D" id="2.40.160.50">
    <property type="entry name" value="membrane protein fhac: a member of the omp85/tpsb transporter family"/>
    <property type="match status" value="1"/>
</dbReference>
<evidence type="ECO:0000256" key="7">
    <source>
        <dbReference type="ARBA" id="ARBA00024013"/>
    </source>
</evidence>
<keyword evidence="5" id="KW-1002">Plastid outer membrane</keyword>
<keyword evidence="11" id="KW-1185">Reference proteome</keyword>
<evidence type="ECO:0000313" key="10">
    <source>
        <dbReference type="EMBL" id="KAH7548337.1"/>
    </source>
</evidence>
<dbReference type="InterPro" id="IPR039910">
    <property type="entry name" value="D15-like"/>
</dbReference>
<feature type="region of interest" description="Disordered" evidence="8">
    <location>
        <begin position="1"/>
        <end position="58"/>
    </location>
</feature>
<proteinExistence type="inferred from homology"/>
<name>A0ABQ8H4W1_9ROSI</name>
<evidence type="ECO:0000256" key="2">
    <source>
        <dbReference type="ARBA" id="ARBA00010913"/>
    </source>
</evidence>
<gene>
    <name evidence="10" type="ORF">JRO89_XS14G0104300</name>
</gene>
<evidence type="ECO:0000256" key="5">
    <source>
        <dbReference type="ARBA" id="ARBA00022805"/>
    </source>
</evidence>
<dbReference type="EMBL" id="JAFEMO010000014">
    <property type="protein sequence ID" value="KAH7548337.1"/>
    <property type="molecule type" value="Genomic_DNA"/>
</dbReference>
<comment type="caution">
    <text evidence="10">The sequence shown here is derived from an EMBL/GenBank/DDBJ whole genome shotgun (WGS) entry which is preliminary data.</text>
</comment>
<dbReference type="Gene3D" id="3.10.20.310">
    <property type="entry name" value="membrane protein fhac"/>
    <property type="match status" value="1"/>
</dbReference>
<evidence type="ECO:0000256" key="1">
    <source>
        <dbReference type="ARBA" id="ARBA00004374"/>
    </source>
</evidence>
<dbReference type="Proteomes" id="UP000827721">
    <property type="component" value="Unassembled WGS sequence"/>
</dbReference>
<evidence type="ECO:0000259" key="9">
    <source>
        <dbReference type="Pfam" id="PF01103"/>
    </source>
</evidence>